<comment type="similarity">
    <text evidence="2">Belongs to the N-acylglucosamine 2-epimerase family.</text>
</comment>
<proteinExistence type="inferred from homology"/>
<dbReference type="HAMAP" id="MF_00929">
    <property type="entry name" value="Cellobiose_2_epim"/>
    <property type="match status" value="1"/>
</dbReference>
<evidence type="ECO:0000256" key="4">
    <source>
        <dbReference type="HAMAP-Rule" id="MF_00929"/>
    </source>
</evidence>
<comment type="catalytic activity">
    <reaction evidence="1 4">
        <text>D-cellobiose = beta-D-glucosyl-(1-&gt;4)-D-mannopyranose</text>
        <dbReference type="Rhea" id="RHEA:23384"/>
        <dbReference type="ChEBI" id="CHEBI:17057"/>
        <dbReference type="ChEBI" id="CHEBI:47931"/>
        <dbReference type="EC" id="5.1.3.11"/>
    </reaction>
</comment>
<reference evidence="6" key="1">
    <citation type="journal article" date="2019" name="Int. J. Syst. Evol. Microbiol.">
        <title>The Global Catalogue of Microorganisms (GCM) 10K type strain sequencing project: providing services to taxonomists for standard genome sequencing and annotation.</title>
        <authorList>
            <consortium name="The Broad Institute Genomics Platform"/>
            <consortium name="The Broad Institute Genome Sequencing Center for Infectious Disease"/>
            <person name="Wu L."/>
            <person name="Ma J."/>
        </authorList>
    </citation>
    <scope>NUCLEOTIDE SEQUENCE [LARGE SCALE GENOMIC DNA]</scope>
    <source>
        <strain evidence="6">CCUG 61485</strain>
    </source>
</reference>
<dbReference type="RefSeq" id="WP_377176998.1">
    <property type="nucleotide sequence ID" value="NZ_JBHTMY010000002.1"/>
</dbReference>
<dbReference type="Gene3D" id="1.50.10.10">
    <property type="match status" value="1"/>
</dbReference>
<evidence type="ECO:0000256" key="1">
    <source>
        <dbReference type="ARBA" id="ARBA00001470"/>
    </source>
</evidence>
<dbReference type="EMBL" id="JBHTMY010000002">
    <property type="protein sequence ID" value="MFD1315075.1"/>
    <property type="molecule type" value="Genomic_DNA"/>
</dbReference>
<dbReference type="InterPro" id="IPR008928">
    <property type="entry name" value="6-hairpin_glycosidase_sf"/>
</dbReference>
<dbReference type="InterPro" id="IPR010819">
    <property type="entry name" value="AGE/CE"/>
</dbReference>
<evidence type="ECO:0000313" key="6">
    <source>
        <dbReference type="Proteomes" id="UP001597201"/>
    </source>
</evidence>
<comment type="caution">
    <text evidence="5">The sequence shown here is derived from an EMBL/GenBank/DDBJ whole genome shotgun (WGS) entry which is preliminary data.</text>
</comment>
<name>A0ABW3Y0U3_9FLAO</name>
<dbReference type="Proteomes" id="UP001597201">
    <property type="component" value="Unassembled WGS sequence"/>
</dbReference>
<dbReference type="Pfam" id="PF07221">
    <property type="entry name" value="GlcNAc_2-epim"/>
    <property type="match status" value="1"/>
</dbReference>
<keyword evidence="6" id="KW-1185">Reference proteome</keyword>
<dbReference type="InterPro" id="IPR028584">
    <property type="entry name" value="Cellobiose_2_epim"/>
</dbReference>
<dbReference type="EC" id="5.1.3.11" evidence="4"/>
<sequence length="401" mass="46847">MHPTQKILAKEMGAELERILNYWQVFSLDKDHGGFIGERDFYNHPIEKSNKGIILNSRILWSFAAASNHLKSNRFAEICDRSFDYVYTFFRDKAFGGVFWELDFQGNQINSRKQVYAQAFMVYALSEYVKFNKNKQALNWAIDLFALIEKHAYDNTYGGYTEAFSRDWNLISDMRLSAKDANEAKTMNTHLHVLEAYTTLYQIAPTHLLKTRLEELILLFLDTFFDAETNHFQLFFDEKWQTKGEIVSYGHDIEAVWLLIEAAKVIGNEELLNRAKGLALKVASTFIAEGMDSDGGVYYEYNLRSKVLDTDKHWWPQAEAIVGLNYAYEISKKEIYLNKALKIWNFTKDHVIDPKNGEWYWSVNQQKEPNISMYKLGFWKAPYHNSRACMKMMNVPSYNSI</sequence>
<evidence type="ECO:0000313" key="5">
    <source>
        <dbReference type="EMBL" id="MFD1315075.1"/>
    </source>
</evidence>
<dbReference type="SUPFAM" id="SSF48208">
    <property type="entry name" value="Six-hairpin glycosidases"/>
    <property type="match status" value="1"/>
</dbReference>
<comment type="function">
    <text evidence="4">Catalyzes the reversible epimerization of cellobiose to 4-O-beta-D-glucopyranosyl-D-mannose (Glc-Man).</text>
</comment>
<evidence type="ECO:0000256" key="2">
    <source>
        <dbReference type="ARBA" id="ARBA00008558"/>
    </source>
</evidence>
<evidence type="ECO:0000256" key="3">
    <source>
        <dbReference type="ARBA" id="ARBA00023235"/>
    </source>
</evidence>
<dbReference type="InterPro" id="IPR012341">
    <property type="entry name" value="6hp_glycosidase-like_sf"/>
</dbReference>
<keyword evidence="3 4" id="KW-0413">Isomerase</keyword>
<protein>
    <recommendedName>
        <fullName evidence="4">Cellobiose 2-epimerase</fullName>
        <shortName evidence="4">CE</shortName>
        <ecNumber evidence="4">5.1.3.11</ecNumber>
    </recommendedName>
</protein>
<organism evidence="5 6">
    <name type="scientific">Namhaeicola litoreus</name>
    <dbReference type="NCBI Taxonomy" id="1052145"/>
    <lineage>
        <taxon>Bacteria</taxon>
        <taxon>Pseudomonadati</taxon>
        <taxon>Bacteroidota</taxon>
        <taxon>Flavobacteriia</taxon>
        <taxon>Flavobacteriales</taxon>
        <taxon>Flavobacteriaceae</taxon>
        <taxon>Namhaeicola</taxon>
    </lineage>
</organism>
<dbReference type="PANTHER" id="PTHR15108">
    <property type="entry name" value="N-ACYLGLUCOSAMINE-2-EPIMERASE"/>
    <property type="match status" value="1"/>
</dbReference>
<comment type="similarity">
    <text evidence="4">Belongs to the cellobiose 2-epimerase family.</text>
</comment>
<accession>A0ABW3Y0U3</accession>
<gene>
    <name evidence="5" type="ORF">ACFQ39_05560</name>
</gene>